<dbReference type="VEuPathDB" id="FungiDB:BCV72DRAFT_218192"/>
<dbReference type="AlphaFoldDB" id="A0A1X0QMH5"/>
<protein>
    <recommendedName>
        <fullName evidence="2">Tc1-like transposase DDE domain-containing protein</fullName>
    </recommendedName>
</protein>
<evidence type="ECO:0000313" key="1">
    <source>
        <dbReference type="EMBL" id="ORE00950.1"/>
    </source>
</evidence>
<sequence>MDEEGKEKCLAKGTTTYRIVKFAEVLVDVLDRHEKIFIVMDNCRIRHSSFALDAINKRGYKHLFFYMY</sequence>
<evidence type="ECO:0008006" key="2">
    <source>
        <dbReference type="Google" id="ProtNLM"/>
    </source>
</evidence>
<gene>
    <name evidence="1" type="ORF">BCV72DRAFT_218192</name>
</gene>
<reference evidence="1" key="1">
    <citation type="journal article" date="2016" name="Proc. Natl. Acad. Sci. U.S.A.">
        <title>Lipid metabolic changes in an early divergent fungus govern the establishment of a mutualistic symbiosis with endobacteria.</title>
        <authorList>
            <person name="Lastovetsky O.A."/>
            <person name="Gaspar M.L."/>
            <person name="Mondo S.J."/>
            <person name="LaButti K.M."/>
            <person name="Sandor L."/>
            <person name="Grigoriev I.V."/>
            <person name="Henry S.A."/>
            <person name="Pawlowska T.E."/>
        </authorList>
    </citation>
    <scope>NUCLEOTIDE SEQUENCE [LARGE SCALE GENOMIC DNA]</scope>
    <source>
        <strain evidence="1">ATCC 52814</strain>
    </source>
</reference>
<dbReference type="Proteomes" id="UP000242414">
    <property type="component" value="Unassembled WGS sequence"/>
</dbReference>
<name>A0A1X0QMH5_RHIZD</name>
<accession>A0A1X0QMH5</accession>
<organism evidence="1">
    <name type="scientific">Rhizopus microsporus var. microsporus</name>
    <dbReference type="NCBI Taxonomy" id="86635"/>
    <lineage>
        <taxon>Eukaryota</taxon>
        <taxon>Fungi</taxon>
        <taxon>Fungi incertae sedis</taxon>
        <taxon>Mucoromycota</taxon>
        <taxon>Mucoromycotina</taxon>
        <taxon>Mucoromycetes</taxon>
        <taxon>Mucorales</taxon>
        <taxon>Mucorineae</taxon>
        <taxon>Rhizopodaceae</taxon>
        <taxon>Rhizopus</taxon>
    </lineage>
</organism>
<proteinExistence type="predicted"/>
<dbReference type="EMBL" id="KV922213">
    <property type="protein sequence ID" value="ORE00950.1"/>
    <property type="molecule type" value="Genomic_DNA"/>
</dbReference>